<reference evidence="1" key="1">
    <citation type="submission" date="2018-05" db="EMBL/GenBank/DDBJ databases">
        <authorList>
            <person name="Lanie J.A."/>
            <person name="Ng W.-L."/>
            <person name="Kazmierczak K.M."/>
            <person name="Andrzejewski T.M."/>
            <person name="Davidsen T.M."/>
            <person name="Wayne K.J."/>
            <person name="Tettelin H."/>
            <person name="Glass J.I."/>
            <person name="Rusch D."/>
            <person name="Podicherti R."/>
            <person name="Tsui H.-C.T."/>
            <person name="Winkler M.E."/>
        </authorList>
    </citation>
    <scope>NUCLEOTIDE SEQUENCE</scope>
</reference>
<name>A0A382R806_9ZZZZ</name>
<feature type="non-terminal residue" evidence="1">
    <location>
        <position position="28"/>
    </location>
</feature>
<sequence>MYLKFKSIYSRKTVKDIFKYSSILYILA</sequence>
<protein>
    <submittedName>
        <fullName evidence="1">Uncharacterized protein</fullName>
    </submittedName>
</protein>
<evidence type="ECO:0000313" key="1">
    <source>
        <dbReference type="EMBL" id="SVC93806.1"/>
    </source>
</evidence>
<accession>A0A382R806</accession>
<dbReference type="AlphaFoldDB" id="A0A382R806"/>
<organism evidence="1">
    <name type="scientific">marine metagenome</name>
    <dbReference type="NCBI Taxonomy" id="408172"/>
    <lineage>
        <taxon>unclassified sequences</taxon>
        <taxon>metagenomes</taxon>
        <taxon>ecological metagenomes</taxon>
    </lineage>
</organism>
<dbReference type="EMBL" id="UINC01119749">
    <property type="protein sequence ID" value="SVC93806.1"/>
    <property type="molecule type" value="Genomic_DNA"/>
</dbReference>
<gene>
    <name evidence="1" type="ORF">METZ01_LOCUS346660</name>
</gene>
<proteinExistence type="predicted"/>